<dbReference type="InterPro" id="IPR006073">
    <property type="entry name" value="GTP-bd"/>
</dbReference>
<dbReference type="InterPro" id="IPR027417">
    <property type="entry name" value="P-loop_NTPase"/>
</dbReference>
<evidence type="ECO:0000313" key="2">
    <source>
        <dbReference type="EMBL" id="QHS81865.1"/>
    </source>
</evidence>
<proteinExistence type="predicted"/>
<dbReference type="EMBL" id="MN740760">
    <property type="protein sequence ID" value="QHS81865.1"/>
    <property type="molecule type" value="Genomic_DNA"/>
</dbReference>
<dbReference type="Gene3D" id="3.40.50.300">
    <property type="entry name" value="P-loop containing nucleotide triphosphate hydrolases"/>
    <property type="match status" value="1"/>
</dbReference>
<accession>A0A6C0ARH0</accession>
<dbReference type="AlphaFoldDB" id="A0A6C0ARH0"/>
<feature type="domain" description="G" evidence="1">
    <location>
        <begin position="30"/>
        <end position="95"/>
    </location>
</feature>
<dbReference type="GO" id="GO:0005525">
    <property type="term" value="F:GTP binding"/>
    <property type="evidence" value="ECO:0007669"/>
    <property type="project" value="InterPro"/>
</dbReference>
<organism evidence="2">
    <name type="scientific">viral metagenome</name>
    <dbReference type="NCBI Taxonomy" id="1070528"/>
    <lineage>
        <taxon>unclassified sequences</taxon>
        <taxon>metagenomes</taxon>
        <taxon>organismal metagenomes</taxon>
    </lineage>
</organism>
<sequence>MSRPLVKIASNKLSLRDTTGIPDSGSFRVISILGKARMGKSTFLNAILSRIRGSTVKPFMTQDNDEHCTRGIDYYFCEKERLLLLDCQGLALEDSSHDPQLLLFAYLVSDVLILNERMMLQNEALKLMEPICGFMTYIDMEGMKKPQLFFRISDADLVKDPAKNLERVLTRYPDQYQSIRDSIKNLFQPSIGIVKTETMDRSLKKSLQANDYMCLFEDQLLGFQSAVDSVLAALPEGRTASEWNASLTQIIHGINHNEKISIDKLDIVRTLAELEIAQYKNTIPPALFTDIPVTAFQDSYNMLVVPRIESQQQLIADFHRKFKSVSKEIKDPHFQDLSDRLARPIDIAKKTMLQLAEQHVAPLVQTASQDRSYPSLHNLQQSFVGQPAATWDYYLIGFVDLQKAIQPLYDPVRTKYENWMKAVKRSLLDAINECIEIESENMISAAKYVSKSLKAFNTQCLREINGLTTVMNQQGKEESVLIQDPLQLVQTYITTATANATKDLGQIPTPMSICVTMINRSLRIDKEYSTVSRVCTVNGSHSNHMFPVTHDLLKQASKLWTDGIVDYTKQLTQAVTDRKKQLLYRFRFISDTQSKNLHQQIKDVDFVMVNNLDIMTVDTFDTCYMPLVRKTIYQMDEKGLLMDGDMDDLVKVYSNHSNPGTTYFPLRIISKNKLEITRVGNIVANYLIGSHPEPAIAHCFKNIHCELQALERAKPTDSLFVSRKDYI</sequence>
<evidence type="ECO:0000259" key="1">
    <source>
        <dbReference type="Pfam" id="PF01926"/>
    </source>
</evidence>
<protein>
    <recommendedName>
        <fullName evidence="1">G domain-containing protein</fullName>
    </recommendedName>
</protein>
<reference evidence="2" key="1">
    <citation type="journal article" date="2020" name="Nature">
        <title>Giant virus diversity and host interactions through global metagenomics.</title>
        <authorList>
            <person name="Schulz F."/>
            <person name="Roux S."/>
            <person name="Paez-Espino D."/>
            <person name="Jungbluth S."/>
            <person name="Walsh D.A."/>
            <person name="Denef V.J."/>
            <person name="McMahon K.D."/>
            <person name="Konstantinidis K.T."/>
            <person name="Eloe-Fadrosh E.A."/>
            <person name="Kyrpides N.C."/>
            <person name="Woyke T."/>
        </authorList>
    </citation>
    <scope>NUCLEOTIDE SEQUENCE</scope>
    <source>
        <strain evidence="2">GVMAG-S-1101164-72</strain>
    </source>
</reference>
<dbReference type="SUPFAM" id="SSF52540">
    <property type="entry name" value="P-loop containing nucleoside triphosphate hydrolases"/>
    <property type="match status" value="1"/>
</dbReference>
<dbReference type="Pfam" id="PF01926">
    <property type="entry name" value="MMR_HSR1"/>
    <property type="match status" value="1"/>
</dbReference>
<name>A0A6C0ARH0_9ZZZZ</name>